<gene>
    <name evidence="2" type="ORF">MERR_LOCUS49773</name>
</gene>
<dbReference type="SUPFAM" id="SSF81383">
    <property type="entry name" value="F-box domain"/>
    <property type="match status" value="1"/>
</dbReference>
<dbReference type="InterPro" id="IPR013101">
    <property type="entry name" value="LRR_PRU1-like"/>
</dbReference>
<keyword evidence="3" id="KW-1185">Reference proteome</keyword>
<feature type="domain" description="FBD" evidence="1">
    <location>
        <begin position="348"/>
        <end position="398"/>
    </location>
</feature>
<dbReference type="EMBL" id="CACVBM020001940">
    <property type="protein sequence ID" value="CAA7062537.1"/>
    <property type="molecule type" value="Genomic_DNA"/>
</dbReference>
<dbReference type="InterPro" id="IPR032675">
    <property type="entry name" value="LRR_dom_sf"/>
</dbReference>
<dbReference type="AlphaFoldDB" id="A0A6D2LQM8"/>
<proteinExistence type="predicted"/>
<dbReference type="InterPro" id="IPR001810">
    <property type="entry name" value="F-box_dom"/>
</dbReference>
<dbReference type="OrthoDB" id="612216at2759"/>
<dbReference type="PANTHER" id="PTHR31900">
    <property type="entry name" value="F-BOX/RNI SUPERFAMILY PROTEIN-RELATED"/>
    <property type="match status" value="1"/>
</dbReference>
<dbReference type="Proteomes" id="UP000467841">
    <property type="component" value="Unassembled WGS sequence"/>
</dbReference>
<dbReference type="PANTHER" id="PTHR31900:SF34">
    <property type="entry name" value="EMB|CAB62440.1-RELATED"/>
    <property type="match status" value="1"/>
</dbReference>
<dbReference type="CDD" id="cd22160">
    <property type="entry name" value="F-box_AtFBL13-like"/>
    <property type="match status" value="1"/>
</dbReference>
<dbReference type="InterPro" id="IPR050232">
    <property type="entry name" value="FBL13/AtMIF1-like"/>
</dbReference>
<dbReference type="Gene3D" id="3.80.10.10">
    <property type="entry name" value="Ribonuclease Inhibitor"/>
    <property type="match status" value="1"/>
</dbReference>
<dbReference type="Pfam" id="PF00646">
    <property type="entry name" value="F-box"/>
    <property type="match status" value="1"/>
</dbReference>
<dbReference type="Pfam" id="PF07723">
    <property type="entry name" value="LRR_2"/>
    <property type="match status" value="1"/>
</dbReference>
<dbReference type="InterPro" id="IPR006566">
    <property type="entry name" value="FBD"/>
</dbReference>
<dbReference type="SMART" id="SM00579">
    <property type="entry name" value="FBD"/>
    <property type="match status" value="1"/>
</dbReference>
<name>A0A6D2LQM8_9BRAS</name>
<sequence length="402" mass="45351">MDRLNLLPDDLILKILSMVPTQVAVTTSVLSKRWCSLWKHVPELSYSDPSCESEFWRASRFVEKFLLLHEAPVLDTLTLSLGRNCLPSDISTWISIAVSRGLRKLQLYMCRPCSTPRSLYTCQTLVTLRLQNVIIVDVPLTVCFRSLKCMYLEHVDISNDEFFGRLLSGCTVLERLSVKLCSYGKTFTVDVPSLKSLLVLDLKPASVQVPGDDDVGVVIKAPSLRSLVISNQFTWVCSLVDMPKLVKAFIKLANGDSKKLLGCLTSAKHLCLCVKSPMDSCPIRDFNQLVSLKLCTCSSHWLWLILRHTPKLRVLRFQPQVTLLRNLHTLERCHSSHGDVQTPSSVPECLTSSLKTVEWIDYRGTEGEKKVVKYLFENSQQLNKMAIRASPMVTLKIKGTHL</sequence>
<dbReference type="Pfam" id="PF08387">
    <property type="entry name" value="FBD"/>
    <property type="match status" value="1"/>
</dbReference>
<evidence type="ECO:0000313" key="2">
    <source>
        <dbReference type="EMBL" id="CAA7062537.1"/>
    </source>
</evidence>
<comment type="caution">
    <text evidence="2">The sequence shown here is derived from an EMBL/GenBank/DDBJ whole genome shotgun (WGS) entry which is preliminary data.</text>
</comment>
<dbReference type="InterPro" id="IPR053781">
    <property type="entry name" value="F-box_AtFBL13-like"/>
</dbReference>
<accession>A0A6D2LQM8</accession>
<organism evidence="2 3">
    <name type="scientific">Microthlaspi erraticum</name>
    <dbReference type="NCBI Taxonomy" id="1685480"/>
    <lineage>
        <taxon>Eukaryota</taxon>
        <taxon>Viridiplantae</taxon>
        <taxon>Streptophyta</taxon>
        <taxon>Embryophyta</taxon>
        <taxon>Tracheophyta</taxon>
        <taxon>Spermatophyta</taxon>
        <taxon>Magnoliopsida</taxon>
        <taxon>eudicotyledons</taxon>
        <taxon>Gunneridae</taxon>
        <taxon>Pentapetalae</taxon>
        <taxon>rosids</taxon>
        <taxon>malvids</taxon>
        <taxon>Brassicales</taxon>
        <taxon>Brassicaceae</taxon>
        <taxon>Coluteocarpeae</taxon>
        <taxon>Microthlaspi</taxon>
    </lineage>
</organism>
<evidence type="ECO:0000259" key="1">
    <source>
        <dbReference type="SMART" id="SM00579"/>
    </source>
</evidence>
<evidence type="ECO:0000313" key="3">
    <source>
        <dbReference type="Proteomes" id="UP000467841"/>
    </source>
</evidence>
<dbReference type="SUPFAM" id="SSF52058">
    <property type="entry name" value="L domain-like"/>
    <property type="match status" value="1"/>
</dbReference>
<protein>
    <recommendedName>
        <fullName evidence="1">FBD domain-containing protein</fullName>
    </recommendedName>
</protein>
<dbReference type="InterPro" id="IPR036047">
    <property type="entry name" value="F-box-like_dom_sf"/>
</dbReference>
<reference evidence="2" key="1">
    <citation type="submission" date="2020-01" db="EMBL/GenBank/DDBJ databases">
        <authorList>
            <person name="Mishra B."/>
        </authorList>
    </citation>
    <scope>NUCLEOTIDE SEQUENCE [LARGE SCALE GENOMIC DNA]</scope>
</reference>